<gene>
    <name evidence="3" type="ORF">Anas_01595</name>
</gene>
<proteinExistence type="predicted"/>
<organism evidence="3 4">
    <name type="scientific">Armadillidium nasatum</name>
    <dbReference type="NCBI Taxonomy" id="96803"/>
    <lineage>
        <taxon>Eukaryota</taxon>
        <taxon>Metazoa</taxon>
        <taxon>Ecdysozoa</taxon>
        <taxon>Arthropoda</taxon>
        <taxon>Crustacea</taxon>
        <taxon>Multicrustacea</taxon>
        <taxon>Malacostraca</taxon>
        <taxon>Eumalacostraca</taxon>
        <taxon>Peracarida</taxon>
        <taxon>Isopoda</taxon>
        <taxon>Oniscidea</taxon>
        <taxon>Crinocheta</taxon>
        <taxon>Armadillidiidae</taxon>
        <taxon>Armadillidium</taxon>
    </lineage>
</organism>
<protein>
    <submittedName>
        <fullName evidence="3">Monocarboxylate transporter 12</fullName>
    </submittedName>
</protein>
<feature type="transmembrane region" description="Helical" evidence="2">
    <location>
        <begin position="570"/>
        <end position="602"/>
    </location>
</feature>
<evidence type="ECO:0000256" key="1">
    <source>
        <dbReference type="SAM" id="MobiDB-lite"/>
    </source>
</evidence>
<dbReference type="PANTHER" id="PTHR11360">
    <property type="entry name" value="MONOCARBOXYLATE TRANSPORTER"/>
    <property type="match status" value="1"/>
</dbReference>
<dbReference type="InterPro" id="IPR050327">
    <property type="entry name" value="Proton-linked_MCT"/>
</dbReference>
<feature type="transmembrane region" description="Helical" evidence="2">
    <location>
        <begin position="163"/>
        <end position="183"/>
    </location>
</feature>
<feature type="transmembrane region" description="Helical" evidence="2">
    <location>
        <begin position="102"/>
        <end position="122"/>
    </location>
</feature>
<dbReference type="InterPro" id="IPR036259">
    <property type="entry name" value="MFS_trans_sf"/>
</dbReference>
<dbReference type="GO" id="GO:0008028">
    <property type="term" value="F:monocarboxylic acid transmembrane transporter activity"/>
    <property type="evidence" value="ECO:0007669"/>
    <property type="project" value="TreeGrafter"/>
</dbReference>
<evidence type="ECO:0000313" key="3">
    <source>
        <dbReference type="EMBL" id="KAB7502770.1"/>
    </source>
</evidence>
<dbReference type="SUPFAM" id="SSF103473">
    <property type="entry name" value="MFS general substrate transporter"/>
    <property type="match status" value="2"/>
</dbReference>
<keyword evidence="2" id="KW-1133">Transmembrane helix</keyword>
<name>A0A5N5TCW5_9CRUS</name>
<dbReference type="OrthoDB" id="2213137at2759"/>
<feature type="transmembrane region" description="Helical" evidence="2">
    <location>
        <begin position="536"/>
        <end position="558"/>
    </location>
</feature>
<feature type="non-terminal residue" evidence="3">
    <location>
        <position position="1"/>
    </location>
</feature>
<sequence>KLITIEFVSIHFQSELAEDEDGSLYHKFTPRATGPVPEEEDEDNASVLSLPAELPPPPDGGWGWMIVFVSFLANLIVDGVAYSFSPFLDTFSTYFEEPKGKVAWISSLLAGMYLSVGPIVSALTNKFGCRPVCIAGAVIASLAYASTVFATSVPYLMVTQGCIAGFGFGLIYLPAVVAVGYYFESKRALATGIAVCGSGVGTMIFPPLWMGALMRPLEVPKMKKKDLLHRLAEEKKLAMEAGSFYGSNYMNSDGTVVRKRVVNYDPGVHSHLNLSGYLTPAGTSLALPTIQEDDKDSLVDNSSVKGTVVSPTDTQKMPRNSSQPSMNKNGVQVPKRASVPNFERRMSRLDMVNQMKVVPATPEASYTNLRSLASQDGRRTSVGRVFSASSFGDPETVALRQRRSSKDKKGVMLPPMSRQDIFYSGSIKNLNEFKSQASMLSYRESTFNLQNTSASRAVLEAFDGGDDQSSDESEDKKCFPDDLCSPFREMMDFSLLKNPCFLVVGIANMIGMLGFYTPFVYLPGAAIEKGIDKDSATLLVSIIGITNTIGRVLSGLIADIPKVDPLWVNNLSIIFSGVCMFLTPFANSFGSFVAIAVFFGFFV</sequence>
<feature type="compositionally biased region" description="Polar residues" evidence="1">
    <location>
        <begin position="299"/>
        <end position="330"/>
    </location>
</feature>
<dbReference type="Pfam" id="PF07690">
    <property type="entry name" value="MFS_1"/>
    <property type="match status" value="2"/>
</dbReference>
<keyword evidence="2" id="KW-0812">Transmembrane</keyword>
<feature type="transmembrane region" description="Helical" evidence="2">
    <location>
        <begin position="61"/>
        <end position="81"/>
    </location>
</feature>
<feature type="transmembrane region" description="Helical" evidence="2">
    <location>
        <begin position="189"/>
        <end position="214"/>
    </location>
</feature>
<dbReference type="EMBL" id="SEYY01006760">
    <property type="protein sequence ID" value="KAB7502770.1"/>
    <property type="molecule type" value="Genomic_DNA"/>
</dbReference>
<feature type="transmembrane region" description="Helical" evidence="2">
    <location>
        <begin position="495"/>
        <end position="516"/>
    </location>
</feature>
<keyword evidence="2" id="KW-0472">Membrane</keyword>
<dbReference type="Proteomes" id="UP000326759">
    <property type="component" value="Unassembled WGS sequence"/>
</dbReference>
<evidence type="ECO:0000313" key="4">
    <source>
        <dbReference type="Proteomes" id="UP000326759"/>
    </source>
</evidence>
<dbReference type="Gene3D" id="1.20.1250.20">
    <property type="entry name" value="MFS general substrate transporter like domains"/>
    <property type="match status" value="2"/>
</dbReference>
<reference evidence="3 4" key="1">
    <citation type="journal article" date="2019" name="PLoS Biol.">
        <title>Sex chromosomes control vertical transmission of feminizing Wolbachia symbionts in an isopod.</title>
        <authorList>
            <person name="Becking T."/>
            <person name="Chebbi M.A."/>
            <person name="Giraud I."/>
            <person name="Moumen B."/>
            <person name="Laverre T."/>
            <person name="Caubet Y."/>
            <person name="Peccoud J."/>
            <person name="Gilbert C."/>
            <person name="Cordaux R."/>
        </authorList>
    </citation>
    <scope>NUCLEOTIDE SEQUENCE [LARGE SCALE GENOMIC DNA]</scope>
    <source>
        <strain evidence="3">ANa2</strain>
        <tissue evidence="3">Whole body excluding digestive tract and cuticle</tissue>
    </source>
</reference>
<accession>A0A5N5TCW5</accession>
<dbReference type="InterPro" id="IPR011701">
    <property type="entry name" value="MFS"/>
</dbReference>
<feature type="region of interest" description="Disordered" evidence="1">
    <location>
        <begin position="297"/>
        <end position="332"/>
    </location>
</feature>
<feature type="transmembrane region" description="Helical" evidence="2">
    <location>
        <begin position="134"/>
        <end position="156"/>
    </location>
</feature>
<dbReference type="PANTHER" id="PTHR11360:SF286">
    <property type="entry name" value="GH22266P"/>
    <property type="match status" value="1"/>
</dbReference>
<evidence type="ECO:0000256" key="2">
    <source>
        <dbReference type="SAM" id="Phobius"/>
    </source>
</evidence>
<keyword evidence="4" id="KW-1185">Reference proteome</keyword>
<dbReference type="AlphaFoldDB" id="A0A5N5TCW5"/>
<comment type="caution">
    <text evidence="3">The sequence shown here is derived from an EMBL/GenBank/DDBJ whole genome shotgun (WGS) entry which is preliminary data.</text>
</comment>